<sequence>MEQEIATYILKLKKAAESTRQAEDRPLYERHLACAAVLLALVISDAEQTRVSSEVEAHERLWGTSWLADDVCSGPREAWQQVKAALTSYTT</sequence>
<dbReference type="Proteomes" id="UP000191110">
    <property type="component" value="Unassembled WGS sequence"/>
</dbReference>
<evidence type="ECO:0000313" key="1">
    <source>
        <dbReference type="EMBL" id="OOZ38535.1"/>
    </source>
</evidence>
<keyword evidence="2" id="KW-1185">Reference proteome</keyword>
<accession>A0A1T2L0B3</accession>
<dbReference type="EMBL" id="MPRL01000084">
    <property type="protein sequence ID" value="OOZ38535.1"/>
    <property type="molecule type" value="Genomic_DNA"/>
</dbReference>
<evidence type="ECO:0000313" key="2">
    <source>
        <dbReference type="Proteomes" id="UP000191110"/>
    </source>
</evidence>
<dbReference type="AlphaFoldDB" id="A0A1T2L0B3"/>
<protein>
    <submittedName>
        <fullName evidence="1">Uncharacterized protein</fullName>
    </submittedName>
</protein>
<organism evidence="1 2">
    <name type="scientific">Solemya pervernicosa gill symbiont</name>
    <dbReference type="NCBI Taxonomy" id="642797"/>
    <lineage>
        <taxon>Bacteria</taxon>
        <taxon>Pseudomonadati</taxon>
        <taxon>Pseudomonadota</taxon>
        <taxon>Gammaproteobacteria</taxon>
        <taxon>sulfur-oxidizing symbionts</taxon>
    </lineage>
</organism>
<dbReference type="RefSeq" id="WP_078484945.1">
    <property type="nucleotide sequence ID" value="NZ_MPRL01000084.1"/>
</dbReference>
<gene>
    <name evidence="1" type="ORF">BOW53_15230</name>
</gene>
<proteinExistence type="predicted"/>
<name>A0A1T2L0B3_9GAMM</name>
<comment type="caution">
    <text evidence="1">The sequence shown here is derived from an EMBL/GenBank/DDBJ whole genome shotgun (WGS) entry which is preliminary data.</text>
</comment>
<reference evidence="1 2" key="1">
    <citation type="submission" date="2016-11" db="EMBL/GenBank/DDBJ databases">
        <title>Mixed transmission modes and dynamic genome evolution in an obligate animal-bacterial symbiosis.</title>
        <authorList>
            <person name="Russell S.L."/>
            <person name="Corbett-Detig R.B."/>
            <person name="Cavanaugh C.M."/>
        </authorList>
    </citation>
    <scope>NUCLEOTIDE SEQUENCE [LARGE SCALE GENOMIC DNA]</scope>
    <source>
        <strain evidence="1">Sveles-Q1</strain>
    </source>
</reference>